<dbReference type="Proteomes" id="UP001141253">
    <property type="component" value="Chromosome 15W"/>
</dbReference>
<sequence>MSDIILQVAVNGKLRLYLTIKRLFVFSDMGFDQASTSTWEQAIKGLAAWHFLCPKAEFFGRAVSLYDLACSWACLAPE</sequence>
<dbReference type="Pfam" id="PF25043">
    <property type="entry name" value="DUF7788"/>
    <property type="match status" value="1"/>
</dbReference>
<name>A0ABQ9AFC2_9ROSI</name>
<protein>
    <recommendedName>
        <fullName evidence="1">DUF7788 domain-containing protein</fullName>
    </recommendedName>
</protein>
<keyword evidence="3" id="KW-1185">Reference proteome</keyword>
<accession>A0ABQ9AFC2</accession>
<reference evidence="2" key="1">
    <citation type="submission" date="2022-10" db="EMBL/GenBank/DDBJ databases">
        <authorList>
            <person name="Hyden B.L."/>
            <person name="Feng K."/>
            <person name="Yates T."/>
            <person name="Jawdy S."/>
            <person name="Smart L.B."/>
            <person name="Muchero W."/>
        </authorList>
    </citation>
    <scope>NUCLEOTIDE SEQUENCE</scope>
    <source>
        <tissue evidence="2">Shoot tip</tissue>
    </source>
</reference>
<reference evidence="2" key="2">
    <citation type="journal article" date="2023" name="Int. J. Mol. Sci.">
        <title>De Novo Assembly and Annotation of 11 Diverse Shrub Willow (Salix) Genomes Reveals Novel Gene Organization in Sex-Linked Regions.</title>
        <authorList>
            <person name="Hyden B."/>
            <person name="Feng K."/>
            <person name="Yates T.B."/>
            <person name="Jawdy S."/>
            <person name="Cereghino C."/>
            <person name="Smart L.B."/>
            <person name="Muchero W."/>
        </authorList>
    </citation>
    <scope>NUCLEOTIDE SEQUENCE</scope>
    <source>
        <tissue evidence="2">Shoot tip</tissue>
    </source>
</reference>
<comment type="caution">
    <text evidence="2">The sequence shown here is derived from an EMBL/GenBank/DDBJ whole genome shotgun (WGS) entry which is preliminary data.</text>
</comment>
<evidence type="ECO:0000259" key="1">
    <source>
        <dbReference type="Pfam" id="PF25043"/>
    </source>
</evidence>
<dbReference type="EMBL" id="JAPFFI010000020">
    <property type="protein sequence ID" value="KAJ6339146.1"/>
    <property type="molecule type" value="Genomic_DNA"/>
</dbReference>
<evidence type="ECO:0000313" key="3">
    <source>
        <dbReference type="Proteomes" id="UP001141253"/>
    </source>
</evidence>
<organism evidence="2 3">
    <name type="scientific">Salix suchowensis</name>
    <dbReference type="NCBI Taxonomy" id="1278906"/>
    <lineage>
        <taxon>Eukaryota</taxon>
        <taxon>Viridiplantae</taxon>
        <taxon>Streptophyta</taxon>
        <taxon>Embryophyta</taxon>
        <taxon>Tracheophyta</taxon>
        <taxon>Spermatophyta</taxon>
        <taxon>Magnoliopsida</taxon>
        <taxon>eudicotyledons</taxon>
        <taxon>Gunneridae</taxon>
        <taxon>Pentapetalae</taxon>
        <taxon>rosids</taxon>
        <taxon>fabids</taxon>
        <taxon>Malpighiales</taxon>
        <taxon>Salicaceae</taxon>
        <taxon>Saliceae</taxon>
        <taxon>Salix</taxon>
    </lineage>
</organism>
<feature type="domain" description="DUF7788" evidence="1">
    <location>
        <begin position="2"/>
        <end position="42"/>
    </location>
</feature>
<evidence type="ECO:0000313" key="2">
    <source>
        <dbReference type="EMBL" id="KAJ6339146.1"/>
    </source>
</evidence>
<dbReference type="InterPro" id="IPR056690">
    <property type="entry name" value="DUF7788"/>
</dbReference>
<proteinExistence type="predicted"/>
<gene>
    <name evidence="2" type="ORF">OIU77_007159</name>
</gene>